<gene>
    <name evidence="3" type="ORF">EDD73_10518</name>
</gene>
<reference evidence="3 4" key="1">
    <citation type="submission" date="2019-03" db="EMBL/GenBank/DDBJ databases">
        <title>Genomic Encyclopedia of Type Strains, Phase IV (KMG-IV): sequencing the most valuable type-strain genomes for metagenomic binning, comparative biology and taxonomic classification.</title>
        <authorList>
            <person name="Goeker M."/>
        </authorList>
    </citation>
    <scope>NUCLEOTIDE SEQUENCE [LARGE SCALE GENOMIC DNA]</scope>
    <source>
        <strain evidence="3 4">DSM 11170</strain>
    </source>
</reference>
<dbReference type="EMBL" id="SLXT01000005">
    <property type="protein sequence ID" value="TCP67123.1"/>
    <property type="molecule type" value="Genomic_DNA"/>
</dbReference>
<keyword evidence="2" id="KW-0472">Membrane</keyword>
<comment type="caution">
    <text evidence="3">The sequence shown here is derived from an EMBL/GenBank/DDBJ whole genome shotgun (WGS) entry which is preliminary data.</text>
</comment>
<feature type="region of interest" description="Disordered" evidence="1">
    <location>
        <begin position="170"/>
        <end position="195"/>
    </location>
</feature>
<dbReference type="RefSeq" id="WP_131918362.1">
    <property type="nucleotide sequence ID" value="NZ_JAOQNU010000005.1"/>
</dbReference>
<proteinExistence type="predicted"/>
<feature type="transmembrane region" description="Helical" evidence="2">
    <location>
        <begin position="24"/>
        <end position="47"/>
    </location>
</feature>
<feature type="compositionally biased region" description="Polar residues" evidence="1">
    <location>
        <begin position="173"/>
        <end position="184"/>
    </location>
</feature>
<keyword evidence="4" id="KW-1185">Reference proteome</keyword>
<sequence>MSQRLSPPVIRQVMRKAWRSERGALPLAMIVLTIIVTMSAAIARYVFFESGSDGSRKHLENIQLRYAAGSGAEHYIYFIRKQLNAKLKHLRLATEQTGDVVRWRVDDEVDYLKDNNPDLGKAQTIDNLCYLTESELSEASWKSTELARAITMGNRSFGYRLLTQAEAGGKNPVVQSNSGGQENAGNEEGDIRSGGTIQTIQGPSIVLAPTPNVRDSFQVRFQIVPTLNGTTPAQQPIKVAAGFSVMAVQEGIPYTVIKNVPPASVQEFQIRKLNLQLVQ</sequence>
<keyword evidence="2" id="KW-0812">Transmembrane</keyword>
<evidence type="ECO:0000313" key="3">
    <source>
        <dbReference type="EMBL" id="TCP67123.1"/>
    </source>
</evidence>
<organism evidence="3 4">
    <name type="scientific">Heliophilum fasciatum</name>
    <dbReference type="NCBI Taxonomy" id="35700"/>
    <lineage>
        <taxon>Bacteria</taxon>
        <taxon>Bacillati</taxon>
        <taxon>Bacillota</taxon>
        <taxon>Clostridia</taxon>
        <taxon>Eubacteriales</taxon>
        <taxon>Heliobacteriaceae</taxon>
        <taxon>Heliophilum</taxon>
    </lineage>
</organism>
<dbReference type="AlphaFoldDB" id="A0A4R2RUQ0"/>
<evidence type="ECO:0000313" key="4">
    <source>
        <dbReference type="Proteomes" id="UP000294813"/>
    </source>
</evidence>
<name>A0A4R2RUQ0_9FIRM</name>
<keyword evidence="2" id="KW-1133">Transmembrane helix</keyword>
<protein>
    <submittedName>
        <fullName evidence="3">Uncharacterized protein</fullName>
    </submittedName>
</protein>
<evidence type="ECO:0000256" key="2">
    <source>
        <dbReference type="SAM" id="Phobius"/>
    </source>
</evidence>
<evidence type="ECO:0000256" key="1">
    <source>
        <dbReference type="SAM" id="MobiDB-lite"/>
    </source>
</evidence>
<accession>A0A4R2RUQ0</accession>
<dbReference type="Proteomes" id="UP000294813">
    <property type="component" value="Unassembled WGS sequence"/>
</dbReference>